<keyword evidence="4" id="KW-0479">Metal-binding</keyword>
<organism evidence="11 12">
    <name type="scientific">Bailinhaonella thermotolerans</name>
    <dbReference type="NCBI Taxonomy" id="1070861"/>
    <lineage>
        <taxon>Bacteria</taxon>
        <taxon>Bacillati</taxon>
        <taxon>Actinomycetota</taxon>
        <taxon>Actinomycetes</taxon>
        <taxon>Streptosporangiales</taxon>
        <taxon>Streptosporangiaceae</taxon>
        <taxon>Bailinhaonella</taxon>
    </lineage>
</organism>
<dbReference type="Pfam" id="PF04389">
    <property type="entry name" value="Peptidase_M28"/>
    <property type="match status" value="1"/>
</dbReference>
<feature type="region of interest" description="Disordered" evidence="8">
    <location>
        <begin position="496"/>
        <end position="528"/>
    </location>
</feature>
<evidence type="ECO:0000256" key="4">
    <source>
        <dbReference type="ARBA" id="ARBA00022723"/>
    </source>
</evidence>
<dbReference type="CDD" id="cd03876">
    <property type="entry name" value="M28_SGAP_like"/>
    <property type="match status" value="1"/>
</dbReference>
<evidence type="ECO:0000256" key="8">
    <source>
        <dbReference type="SAM" id="MobiDB-lite"/>
    </source>
</evidence>
<dbReference type="PANTHER" id="PTHR12147">
    <property type="entry name" value="METALLOPEPTIDASE M28 FAMILY MEMBER"/>
    <property type="match status" value="1"/>
</dbReference>
<dbReference type="GO" id="GO:0008235">
    <property type="term" value="F:metalloexopeptidase activity"/>
    <property type="evidence" value="ECO:0007669"/>
    <property type="project" value="InterPro"/>
</dbReference>
<keyword evidence="7" id="KW-0862">Zinc</keyword>
<evidence type="ECO:0000313" key="11">
    <source>
        <dbReference type="EMBL" id="RJL25067.1"/>
    </source>
</evidence>
<dbReference type="AlphaFoldDB" id="A0A3A4AE78"/>
<evidence type="ECO:0000256" key="1">
    <source>
        <dbReference type="ARBA" id="ARBA00005957"/>
    </source>
</evidence>
<comment type="caution">
    <text evidence="11">The sequence shown here is derived from an EMBL/GenBank/DDBJ whole genome shotgun (WGS) entry which is preliminary data.</text>
</comment>
<dbReference type="SUPFAM" id="SSF53187">
    <property type="entry name" value="Zn-dependent exopeptidases"/>
    <property type="match status" value="1"/>
</dbReference>
<comment type="similarity">
    <text evidence="1">Belongs to the peptidase M28 family. M28A subfamily.</text>
</comment>
<evidence type="ECO:0000256" key="5">
    <source>
        <dbReference type="ARBA" id="ARBA00022729"/>
    </source>
</evidence>
<accession>A0A3A4AE78</accession>
<dbReference type="InterPro" id="IPR003137">
    <property type="entry name" value="PA_domain"/>
</dbReference>
<keyword evidence="6 11" id="KW-0378">Hydrolase</keyword>
<dbReference type="Pfam" id="PF02225">
    <property type="entry name" value="PA"/>
    <property type="match status" value="1"/>
</dbReference>
<dbReference type="PANTHER" id="PTHR12147:SF26">
    <property type="entry name" value="PEPTIDASE M28 DOMAIN-CONTAINING PROTEIN"/>
    <property type="match status" value="1"/>
</dbReference>
<dbReference type="InterPro" id="IPR007484">
    <property type="entry name" value="Peptidase_M28"/>
</dbReference>
<evidence type="ECO:0000256" key="2">
    <source>
        <dbReference type="ARBA" id="ARBA00022438"/>
    </source>
</evidence>
<evidence type="ECO:0000256" key="3">
    <source>
        <dbReference type="ARBA" id="ARBA00022670"/>
    </source>
</evidence>
<dbReference type="Proteomes" id="UP000265768">
    <property type="component" value="Unassembled WGS sequence"/>
</dbReference>
<dbReference type="InterPro" id="IPR046450">
    <property type="entry name" value="PA_dom_sf"/>
</dbReference>
<feature type="region of interest" description="Disordered" evidence="8">
    <location>
        <begin position="1"/>
        <end position="39"/>
    </location>
</feature>
<evidence type="ECO:0000313" key="12">
    <source>
        <dbReference type="Proteomes" id="UP000265768"/>
    </source>
</evidence>
<keyword evidence="2" id="KW-0031">Aminopeptidase</keyword>
<reference evidence="11 12" key="1">
    <citation type="submission" date="2018-09" db="EMBL/GenBank/DDBJ databases">
        <title>YIM 75507 draft genome.</title>
        <authorList>
            <person name="Tang S."/>
            <person name="Feng Y."/>
        </authorList>
    </citation>
    <scope>NUCLEOTIDE SEQUENCE [LARGE SCALE GENOMIC DNA]</scope>
    <source>
        <strain evidence="11 12">YIM 75507</strain>
    </source>
</reference>
<keyword evidence="3" id="KW-0645">Protease</keyword>
<gene>
    <name evidence="11" type="ORF">D5H75_27330</name>
</gene>
<feature type="domain" description="Peptidase M28" evidence="10">
    <location>
        <begin position="269"/>
        <end position="485"/>
    </location>
</feature>
<dbReference type="Gene3D" id="3.40.630.10">
    <property type="entry name" value="Zn peptidases"/>
    <property type="match status" value="2"/>
</dbReference>
<keyword evidence="12" id="KW-1185">Reference proteome</keyword>
<dbReference type="GO" id="GO:0006508">
    <property type="term" value="P:proteolysis"/>
    <property type="evidence" value="ECO:0007669"/>
    <property type="project" value="UniProtKB-KW"/>
</dbReference>
<feature type="compositionally biased region" description="Low complexity" evidence="8">
    <location>
        <begin position="10"/>
        <end position="32"/>
    </location>
</feature>
<proteinExistence type="inferred from homology"/>
<dbReference type="EMBL" id="QZEY01000013">
    <property type="protein sequence ID" value="RJL25067.1"/>
    <property type="molecule type" value="Genomic_DNA"/>
</dbReference>
<evidence type="ECO:0000256" key="7">
    <source>
        <dbReference type="ARBA" id="ARBA00022833"/>
    </source>
</evidence>
<evidence type="ECO:0000256" key="6">
    <source>
        <dbReference type="ARBA" id="ARBA00022801"/>
    </source>
</evidence>
<evidence type="ECO:0000259" key="10">
    <source>
        <dbReference type="Pfam" id="PF04389"/>
    </source>
</evidence>
<sequence length="528" mass="56049">MQSPAPGVRPAATPSAAPGQPSQPSQPGQPSQPEDRKALTPRHPYADLLAQVVSGANVMVHLKKLEEFAKTGGGSRAAGTAGYEKSVRYVADRLRAGGYRVTVQDFEYPKSFKVLKPPVVQRLGAKARQFRAGEDFRTTYHSGSGDVTARVRPVDVRIPPGKTPNSSTSGCEADDFDDFTPGDIALLQRGRCAMRTKARNAKAAGAAGLIIFNEGQKDRTKTARVDIGDWTLGLPAVFTSYAMGADLARKPGRVRLATSTSVKTARTKNVIAESVYGREDQVVMLGAHLDSVPEGAGINDNGSGSAALLEVAMRMNAADSPNRMRFAWWGAEEAGLHGSLHYVDSLGEADRERIAVYLNFDMVASPNYAYKVFDGDDSDKVGGVAGPPGSDQIERDFRAFYTRRKLTSVSTDFDGRSDYAAFVVAGIPAGGIFTGAEGKKSKAEAERFGGEAGKPYDPCYHAACDNASNINATALDVNADAIATLAATYAFAPDLPGPDAPERSARTAGPPPWDASARTVPARFPPAF</sequence>
<dbReference type="InterPro" id="IPR045175">
    <property type="entry name" value="M28_fam"/>
</dbReference>
<name>A0A3A4AE78_9ACTN</name>
<protein>
    <submittedName>
        <fullName evidence="11">M20/M25/M40 family metallo-hydrolase</fullName>
    </submittedName>
</protein>
<dbReference type="Gene3D" id="3.50.30.30">
    <property type="match status" value="1"/>
</dbReference>
<dbReference type="SUPFAM" id="SSF52025">
    <property type="entry name" value="PA domain"/>
    <property type="match status" value="1"/>
</dbReference>
<evidence type="ECO:0000259" key="9">
    <source>
        <dbReference type="Pfam" id="PF02225"/>
    </source>
</evidence>
<feature type="domain" description="PA" evidence="9">
    <location>
        <begin position="167"/>
        <end position="247"/>
    </location>
</feature>
<keyword evidence="5" id="KW-0732">Signal</keyword>
<dbReference type="InterPro" id="IPR041756">
    <property type="entry name" value="M28_SGAP-like"/>
</dbReference>
<dbReference type="GO" id="GO:0004177">
    <property type="term" value="F:aminopeptidase activity"/>
    <property type="evidence" value="ECO:0007669"/>
    <property type="project" value="UniProtKB-KW"/>
</dbReference>
<dbReference type="GO" id="GO:0046872">
    <property type="term" value="F:metal ion binding"/>
    <property type="evidence" value="ECO:0007669"/>
    <property type="project" value="UniProtKB-KW"/>
</dbReference>